<dbReference type="Pfam" id="PF12728">
    <property type="entry name" value="HTH_17"/>
    <property type="match status" value="1"/>
</dbReference>
<dbReference type="EMBL" id="CACRST010000018">
    <property type="protein sequence ID" value="VYT15782.1"/>
    <property type="molecule type" value="Genomic_DNA"/>
</dbReference>
<dbReference type="InterPro" id="IPR041657">
    <property type="entry name" value="HTH_17"/>
</dbReference>
<evidence type="ECO:0000259" key="2">
    <source>
        <dbReference type="Pfam" id="PF12728"/>
    </source>
</evidence>
<feature type="domain" description="PBP" evidence="1">
    <location>
        <begin position="101"/>
        <end position="282"/>
    </location>
</feature>
<proteinExistence type="predicted"/>
<dbReference type="SUPFAM" id="SSF53850">
    <property type="entry name" value="Periplasmic binding protein-like II"/>
    <property type="match status" value="1"/>
</dbReference>
<protein>
    <submittedName>
        <fullName evidence="3">PBP superfamily domain protein</fullName>
    </submittedName>
</protein>
<dbReference type="InterPro" id="IPR010093">
    <property type="entry name" value="SinI_DNA-bd"/>
</dbReference>
<dbReference type="Pfam" id="PF12727">
    <property type="entry name" value="PBP_like"/>
    <property type="match status" value="1"/>
</dbReference>
<evidence type="ECO:0000313" key="3">
    <source>
        <dbReference type="EMBL" id="VYT15782.1"/>
    </source>
</evidence>
<dbReference type="PANTHER" id="PTHR38431">
    <property type="entry name" value="BLL2305 PROTEIN"/>
    <property type="match status" value="1"/>
</dbReference>
<dbReference type="GO" id="GO:0003677">
    <property type="term" value="F:DNA binding"/>
    <property type="evidence" value="ECO:0007669"/>
    <property type="project" value="InterPro"/>
</dbReference>
<dbReference type="Gene3D" id="3.40.190.10">
    <property type="entry name" value="Periplasmic binding protein-like II"/>
    <property type="match status" value="1"/>
</dbReference>
<feature type="domain" description="Helix-turn-helix" evidence="2">
    <location>
        <begin position="4"/>
        <end position="52"/>
    </location>
</feature>
<evidence type="ECO:0000259" key="1">
    <source>
        <dbReference type="Pfam" id="PF12727"/>
    </source>
</evidence>
<dbReference type="RefSeq" id="WP_156354505.1">
    <property type="nucleotide sequence ID" value="NZ_CACRST010000018.1"/>
</dbReference>
<reference evidence="3" key="1">
    <citation type="submission" date="2019-11" db="EMBL/GenBank/DDBJ databases">
        <authorList>
            <person name="Feng L."/>
        </authorList>
    </citation>
    <scope>NUCLEOTIDE SEQUENCE</scope>
    <source>
        <strain evidence="3">BgluceraseaLFYP119</strain>
    </source>
</reference>
<dbReference type="PANTHER" id="PTHR38431:SF1">
    <property type="entry name" value="BLL2305 PROTEIN"/>
    <property type="match status" value="1"/>
</dbReference>
<dbReference type="NCBIfam" id="TIGR01764">
    <property type="entry name" value="excise"/>
    <property type="match status" value="1"/>
</dbReference>
<organism evidence="3">
    <name type="scientific">Blautia glucerasea</name>
    <dbReference type="NCBI Taxonomy" id="536633"/>
    <lineage>
        <taxon>Bacteria</taxon>
        <taxon>Bacillati</taxon>
        <taxon>Bacillota</taxon>
        <taxon>Clostridia</taxon>
        <taxon>Lachnospirales</taxon>
        <taxon>Lachnospiraceae</taxon>
        <taxon>Blautia</taxon>
    </lineage>
</organism>
<name>A0A6N2UG83_9FIRM</name>
<dbReference type="AlphaFoldDB" id="A0A6N2UG83"/>
<gene>
    <name evidence="3" type="ORF">BGLFYP119_02044</name>
</gene>
<dbReference type="InterPro" id="IPR024370">
    <property type="entry name" value="PBP_domain"/>
</dbReference>
<accession>A0A6N2UG83</accession>
<sequence length="308" mass="34305">MNKLYTAQEIADRLKIKKTTVYELIKRGELESSKIGKQLRISEEQLNRYLQGTHNEPSVSSIPFPEFQPESSLLKRDYLLYSKGLIISGQASPALEYLINQLSVHPAGLPVMHTHLNTYNGLYSLYFKKVHAAAAGLLPEYIPSLLPGISAVAFLLYEYRLGFYVKKNNPCKIHSIEDLTRPEITFANREKGSSSRICLDLLLKEASINPEKINGSQKELVSDLSTANAVLSGQADTALGAESIVFKSKDLDFVPIRKLPMFLVMESASLKRPGFTALTEIICSDEFQTAIRLQNGCDASRTGEVLYL</sequence>